<feature type="region of interest" description="Disordered" evidence="1">
    <location>
        <begin position="114"/>
        <end position="135"/>
    </location>
</feature>
<dbReference type="EMBL" id="FNDN01000004">
    <property type="protein sequence ID" value="SDH97116.1"/>
    <property type="molecule type" value="Genomic_DNA"/>
</dbReference>
<evidence type="ECO:0000313" key="3">
    <source>
        <dbReference type="EMBL" id="SDH97116.1"/>
    </source>
</evidence>
<evidence type="ECO:0000313" key="4">
    <source>
        <dbReference type="Proteomes" id="UP000183263"/>
    </source>
</evidence>
<gene>
    <name evidence="3" type="ORF">SAMN05444695_104185</name>
</gene>
<evidence type="ECO:0000256" key="1">
    <source>
        <dbReference type="SAM" id="MobiDB-lite"/>
    </source>
</evidence>
<name>A0A1G8GRW4_9NOCA</name>
<dbReference type="Pfam" id="PF20615">
    <property type="entry name" value="DUF6802"/>
    <property type="match status" value="1"/>
</dbReference>
<feature type="compositionally biased region" description="Basic and acidic residues" evidence="1">
    <location>
        <begin position="114"/>
        <end position="129"/>
    </location>
</feature>
<feature type="region of interest" description="Disordered" evidence="1">
    <location>
        <begin position="1"/>
        <end position="20"/>
    </location>
</feature>
<proteinExistence type="predicted"/>
<dbReference type="Proteomes" id="UP000183263">
    <property type="component" value="Unassembled WGS sequence"/>
</dbReference>
<organism evidence="3 4">
    <name type="scientific">Rhodococcus triatomae</name>
    <dbReference type="NCBI Taxonomy" id="300028"/>
    <lineage>
        <taxon>Bacteria</taxon>
        <taxon>Bacillati</taxon>
        <taxon>Actinomycetota</taxon>
        <taxon>Actinomycetes</taxon>
        <taxon>Mycobacteriales</taxon>
        <taxon>Nocardiaceae</taxon>
        <taxon>Rhodococcus</taxon>
    </lineage>
</organism>
<evidence type="ECO:0000259" key="2">
    <source>
        <dbReference type="Pfam" id="PF20615"/>
    </source>
</evidence>
<reference evidence="3 4" key="1">
    <citation type="submission" date="2016-10" db="EMBL/GenBank/DDBJ databases">
        <authorList>
            <person name="de Groot N.N."/>
        </authorList>
    </citation>
    <scope>NUCLEOTIDE SEQUENCE [LARGE SCALE GENOMIC DNA]</scope>
    <source>
        <strain evidence="3 4">DSM 44892</strain>
    </source>
</reference>
<sequence>MSCVILSEKTTPGAPADRGERATVVSPTVREGGDPMATMDSPLLPELDPETFGHDSGPVALTHLTHDIDGDGVLDTQTFSVGDSTVVASDTDGDGDADHLTMFDSDGGFESWEFRRADDGSESWTRTDEGSLSGL</sequence>
<dbReference type="InterPro" id="IPR046543">
    <property type="entry name" value="DUF6802"/>
</dbReference>
<dbReference type="AlphaFoldDB" id="A0A1G8GRW4"/>
<feature type="domain" description="DUF6802" evidence="2">
    <location>
        <begin position="39"/>
        <end position="133"/>
    </location>
</feature>
<accession>A0A1G8GRW4</accession>
<protein>
    <recommendedName>
        <fullName evidence="2">DUF6802 domain-containing protein</fullName>
    </recommendedName>
</protein>
<keyword evidence="4" id="KW-1185">Reference proteome</keyword>